<dbReference type="InterPro" id="IPR038220">
    <property type="entry name" value="PHOX_C_sf"/>
</dbReference>
<evidence type="ECO:0000256" key="1">
    <source>
        <dbReference type="ARBA" id="ARBA00023002"/>
    </source>
</evidence>
<sequence>MPAPPRHLFADVGRSIFDETCAWLAADPTSPIRRHTPATEDADAVIDVRGIVQHPHRDVQLDDLPALLRPRKGRLGLVDTEKVFSSVTREGDIYAARHVDRLRGAAIIVRPDQHVPHVLPLDDRAGPTDYFAGVLSITAIHRSEPAPAATSVRT</sequence>
<evidence type="ECO:0000313" key="4">
    <source>
        <dbReference type="Proteomes" id="UP001235133"/>
    </source>
</evidence>
<dbReference type="RefSeq" id="WP_308865955.1">
    <property type="nucleotide sequence ID" value="NZ_JAVFWO010000001.1"/>
</dbReference>
<dbReference type="EMBL" id="JAVFWO010000001">
    <property type="protein sequence ID" value="MDQ7876554.1"/>
    <property type="molecule type" value="Genomic_DNA"/>
</dbReference>
<keyword evidence="1" id="KW-0560">Oxidoreductase</keyword>
<dbReference type="Proteomes" id="UP001235133">
    <property type="component" value="Unassembled WGS sequence"/>
</dbReference>
<dbReference type="InterPro" id="IPR036249">
    <property type="entry name" value="Thioredoxin-like_sf"/>
</dbReference>
<dbReference type="Pfam" id="PF07976">
    <property type="entry name" value="Phe_hydrox_dim"/>
    <property type="match status" value="1"/>
</dbReference>
<accession>A0ABU0YY80</accession>
<keyword evidence="4" id="KW-1185">Reference proteome</keyword>
<dbReference type="InterPro" id="IPR012941">
    <property type="entry name" value="Phe_hydrox_C_dim_dom"/>
</dbReference>
<protein>
    <recommendedName>
        <fullName evidence="2">Phenol hydroxylase-like C-terminal dimerisation domain-containing protein</fullName>
    </recommendedName>
</protein>
<dbReference type="CDD" id="cd02979">
    <property type="entry name" value="PHOX_C"/>
    <property type="match status" value="1"/>
</dbReference>
<dbReference type="SUPFAM" id="SSF52833">
    <property type="entry name" value="Thioredoxin-like"/>
    <property type="match status" value="1"/>
</dbReference>
<organism evidence="3 4">
    <name type="scientific">Microbacterium psychrotolerans</name>
    <dbReference type="NCBI Taxonomy" id="3068321"/>
    <lineage>
        <taxon>Bacteria</taxon>
        <taxon>Bacillati</taxon>
        <taxon>Actinomycetota</taxon>
        <taxon>Actinomycetes</taxon>
        <taxon>Micrococcales</taxon>
        <taxon>Microbacteriaceae</taxon>
        <taxon>Microbacterium</taxon>
    </lineage>
</organism>
<reference evidence="3 4" key="1">
    <citation type="submission" date="2023-08" db="EMBL/GenBank/DDBJ databases">
        <title>Microbacterium psychrotolerans sp. nov., a psychrotolerant bacterium isolated from soil in Heilongjiang Province, China.</title>
        <authorList>
            <person name="An P."/>
            <person name="Zhao D."/>
            <person name="Xiang H."/>
        </authorList>
    </citation>
    <scope>NUCLEOTIDE SEQUENCE [LARGE SCALE GENOMIC DNA]</scope>
    <source>
        <strain evidence="3 4">QXD-8</strain>
    </source>
</reference>
<comment type="caution">
    <text evidence="3">The sequence shown here is derived from an EMBL/GenBank/DDBJ whole genome shotgun (WGS) entry which is preliminary data.</text>
</comment>
<proteinExistence type="predicted"/>
<gene>
    <name evidence="3" type="ORF">Q9R08_01050</name>
</gene>
<evidence type="ECO:0000259" key="2">
    <source>
        <dbReference type="Pfam" id="PF07976"/>
    </source>
</evidence>
<dbReference type="Gene3D" id="3.40.30.20">
    <property type="match status" value="1"/>
</dbReference>
<feature type="domain" description="Phenol hydroxylase-like C-terminal dimerisation" evidence="2">
    <location>
        <begin position="18"/>
        <end position="136"/>
    </location>
</feature>
<evidence type="ECO:0000313" key="3">
    <source>
        <dbReference type="EMBL" id="MDQ7876554.1"/>
    </source>
</evidence>
<name>A0ABU0YY80_9MICO</name>